<dbReference type="Proteomes" id="UP000252582">
    <property type="component" value="Unassembled WGS sequence"/>
</dbReference>
<comment type="caution">
    <text evidence="10">The sequence shown here is derived from an EMBL/GenBank/DDBJ whole genome shotgun (WGS) entry which is preliminary data.</text>
</comment>
<dbReference type="PROSITE" id="PS50005">
    <property type="entry name" value="TPR"/>
    <property type="match status" value="1"/>
</dbReference>
<evidence type="ECO:0000313" key="11">
    <source>
        <dbReference type="Proteomes" id="UP000252582"/>
    </source>
</evidence>
<dbReference type="PANTHER" id="PTHR44998:SF1">
    <property type="entry name" value="UDP-N-ACETYLGLUCOSAMINE--PEPTIDE N-ACETYLGLUCOSAMINYLTRANSFERASE 110 KDA SUBUNIT"/>
    <property type="match status" value="1"/>
</dbReference>
<reference evidence="10 11" key="1">
    <citation type="submission" date="2018-07" db="EMBL/GenBank/DDBJ databases">
        <title>Genomic Encyclopedia of Type Strains, Phase IV (KMG-IV): sequencing the most valuable type-strain genomes for metagenomic binning, comparative biology and taxonomic classification.</title>
        <authorList>
            <person name="Goeker M."/>
        </authorList>
    </citation>
    <scope>NUCLEOTIDE SEQUENCE [LARGE SCALE GENOMIC DNA]</scope>
    <source>
        <strain evidence="10 11">DSM 25528</strain>
    </source>
</reference>
<keyword evidence="4" id="KW-0328">Glycosyltransferase</keyword>
<accession>A0A6I7HKZ2</accession>
<dbReference type="Gene3D" id="3.40.50.2000">
    <property type="entry name" value="Glycogen Phosphorylase B"/>
    <property type="match status" value="1"/>
</dbReference>
<dbReference type="InterPro" id="IPR029489">
    <property type="entry name" value="OGT/SEC/SPY_C"/>
</dbReference>
<evidence type="ECO:0000256" key="5">
    <source>
        <dbReference type="ARBA" id="ARBA00022679"/>
    </source>
</evidence>
<evidence type="ECO:0000256" key="7">
    <source>
        <dbReference type="ARBA" id="ARBA00022803"/>
    </source>
</evidence>
<protein>
    <recommendedName>
        <fullName evidence="3">protein O-GlcNAc transferase</fullName>
        <ecNumber evidence="3">2.4.1.255</ecNumber>
    </recommendedName>
</protein>
<dbReference type="AlphaFoldDB" id="A0A6I7HKZ2"/>
<dbReference type="Pfam" id="PF13181">
    <property type="entry name" value="TPR_8"/>
    <property type="match status" value="1"/>
</dbReference>
<feature type="domain" description="O-GlcNAc transferase C-terminal" evidence="9">
    <location>
        <begin position="257"/>
        <end position="407"/>
    </location>
</feature>
<dbReference type="PANTHER" id="PTHR44998">
    <property type="match status" value="1"/>
</dbReference>
<dbReference type="Gene3D" id="3.40.50.11380">
    <property type="match status" value="1"/>
</dbReference>
<feature type="domain" description="O-GlcNAc transferase C-terminal" evidence="9">
    <location>
        <begin position="427"/>
        <end position="607"/>
    </location>
</feature>
<gene>
    <name evidence="10" type="ORF">DFR48_108169</name>
</gene>
<comment type="similarity">
    <text evidence="2">Belongs to the glycosyltransferase 41 family. O-GlcNAc transferase subfamily.</text>
</comment>
<evidence type="ECO:0000256" key="8">
    <source>
        <dbReference type="PROSITE-ProRule" id="PRU00339"/>
    </source>
</evidence>
<evidence type="ECO:0000313" key="10">
    <source>
        <dbReference type="EMBL" id="RCW22647.1"/>
    </source>
</evidence>
<evidence type="ECO:0000259" key="9">
    <source>
        <dbReference type="Pfam" id="PF13844"/>
    </source>
</evidence>
<comment type="pathway">
    <text evidence="1">Protein modification; protein glycosylation.</text>
</comment>
<sequence>MLATASARSSIWGMTTNDTSAPTSASRIAGIQGLSLADLLKLAEGRSAAGQGADAAEIYKIWIAFNEGHPFLHLVYFNYSVTLRQLGDIAGSIHALHACLKLDPQFGPAHVNLGRAFEDAGAAAQAIRQWQRFVEMTADSTADRLAHRLMALQHIGRVMENAGLLDEAETALWQAIELRPDKTEAGQHWSALRQRQCKWPILVSSDHVSTRQLLDAMSPLALACYSDDPLFQLAKAYRYNKSFVGRPDVSGFARSSPRRKSGTGQRLRVGYVSSDLRDHAVGFALREVLELHDKESVEIYAYYCGEPAGNDATQARMKAAADCWRDIAAVSDMEAARQIAADEIDILVDVNGYTRSARTRIFAYRPAPVIVNFCGYPGSMGSPFHQYMITDDHIVPPENEIYYSEKVLRIACSQPLDRRRVIAEKPSRANAGLPEEAFVFACFNGMQKVTEGVFAYWMRILAATPGSVLWLLSGDDSTDQRLRKAAESAGVASERLIFAPKVPNAKHLARIAVADLFLDTFPYGAHSTAADALTVGLPVLTFPGKSFAARFCHSIVAAAGVQETICADPEHYVETAIALAKDRGRLAGIRQALAAARETSVLRDIPALARRLEELFWQMQEECERGETPVPDLRNLDIYYEIGSELAQENAVFCEDAVYRRRYIEKLAEWHDFSPLQHDSRLWTEAIERSHSRGQV</sequence>
<evidence type="ECO:0000256" key="3">
    <source>
        <dbReference type="ARBA" id="ARBA00011970"/>
    </source>
</evidence>
<proteinExistence type="inferred from homology"/>
<keyword evidence="5 10" id="KW-0808">Transferase</keyword>
<keyword evidence="7 8" id="KW-0802">TPR repeat</keyword>
<keyword evidence="11" id="KW-1185">Reference proteome</keyword>
<name>A0A6I7HKZ2_9HYPH</name>
<dbReference type="EMBL" id="QPIX01000008">
    <property type="protein sequence ID" value="RCW22647.1"/>
    <property type="molecule type" value="Genomic_DNA"/>
</dbReference>
<dbReference type="SUPFAM" id="SSF48452">
    <property type="entry name" value="TPR-like"/>
    <property type="match status" value="1"/>
</dbReference>
<evidence type="ECO:0000256" key="1">
    <source>
        <dbReference type="ARBA" id="ARBA00004922"/>
    </source>
</evidence>
<feature type="repeat" description="TPR" evidence="8">
    <location>
        <begin position="149"/>
        <end position="182"/>
    </location>
</feature>
<evidence type="ECO:0000256" key="2">
    <source>
        <dbReference type="ARBA" id="ARBA00005386"/>
    </source>
</evidence>
<dbReference type="GO" id="GO:0097363">
    <property type="term" value="F:protein O-acetylglucosaminyltransferase activity"/>
    <property type="evidence" value="ECO:0007669"/>
    <property type="project" value="UniProtKB-EC"/>
</dbReference>
<evidence type="ECO:0000256" key="4">
    <source>
        <dbReference type="ARBA" id="ARBA00022676"/>
    </source>
</evidence>
<evidence type="ECO:0000256" key="6">
    <source>
        <dbReference type="ARBA" id="ARBA00022737"/>
    </source>
</evidence>
<keyword evidence="6" id="KW-0677">Repeat</keyword>
<dbReference type="Pfam" id="PF13844">
    <property type="entry name" value="Glyco_transf_41"/>
    <property type="match status" value="2"/>
</dbReference>
<dbReference type="Gene3D" id="1.25.40.10">
    <property type="entry name" value="Tetratricopeptide repeat domain"/>
    <property type="match status" value="2"/>
</dbReference>
<dbReference type="InterPro" id="IPR011990">
    <property type="entry name" value="TPR-like_helical_dom_sf"/>
</dbReference>
<organism evidence="10 11">
    <name type="scientific">Ciceribacter lividus</name>
    <dbReference type="NCBI Taxonomy" id="1197950"/>
    <lineage>
        <taxon>Bacteria</taxon>
        <taxon>Pseudomonadati</taxon>
        <taxon>Pseudomonadota</taxon>
        <taxon>Alphaproteobacteria</taxon>
        <taxon>Hyphomicrobiales</taxon>
        <taxon>Rhizobiaceae</taxon>
        <taxon>Ciceribacter</taxon>
    </lineage>
</organism>
<dbReference type="EC" id="2.4.1.255" evidence="3"/>
<dbReference type="InterPro" id="IPR019734">
    <property type="entry name" value="TPR_rpt"/>
</dbReference>